<keyword evidence="3" id="KW-1185">Reference proteome</keyword>
<dbReference type="AlphaFoldDB" id="A0A6H5HGA0"/>
<dbReference type="EMBL" id="CADCXU010028251">
    <property type="protein sequence ID" value="CAB0014942.1"/>
    <property type="molecule type" value="Genomic_DNA"/>
</dbReference>
<gene>
    <name evidence="2" type="ORF">NTEN_LOCUS19342</name>
</gene>
<evidence type="ECO:0000256" key="1">
    <source>
        <dbReference type="SAM" id="MobiDB-lite"/>
    </source>
</evidence>
<organism evidence="2 3">
    <name type="scientific">Nesidiocoris tenuis</name>
    <dbReference type="NCBI Taxonomy" id="355587"/>
    <lineage>
        <taxon>Eukaryota</taxon>
        <taxon>Metazoa</taxon>
        <taxon>Ecdysozoa</taxon>
        <taxon>Arthropoda</taxon>
        <taxon>Hexapoda</taxon>
        <taxon>Insecta</taxon>
        <taxon>Pterygota</taxon>
        <taxon>Neoptera</taxon>
        <taxon>Paraneoptera</taxon>
        <taxon>Hemiptera</taxon>
        <taxon>Heteroptera</taxon>
        <taxon>Panheteroptera</taxon>
        <taxon>Cimicomorpha</taxon>
        <taxon>Miridae</taxon>
        <taxon>Dicyphina</taxon>
        <taxon>Nesidiocoris</taxon>
    </lineage>
</organism>
<dbReference type="Proteomes" id="UP000479000">
    <property type="component" value="Unassembled WGS sequence"/>
</dbReference>
<protein>
    <submittedName>
        <fullName evidence="2">Uncharacterized protein</fullName>
    </submittedName>
</protein>
<feature type="region of interest" description="Disordered" evidence="1">
    <location>
        <begin position="192"/>
        <end position="229"/>
    </location>
</feature>
<accession>A0A6H5HGA0</accession>
<evidence type="ECO:0000313" key="3">
    <source>
        <dbReference type="Proteomes" id="UP000479000"/>
    </source>
</evidence>
<evidence type="ECO:0000313" key="2">
    <source>
        <dbReference type="EMBL" id="CAB0014942.1"/>
    </source>
</evidence>
<reference evidence="2 3" key="1">
    <citation type="submission" date="2020-02" db="EMBL/GenBank/DDBJ databases">
        <authorList>
            <person name="Ferguson B K."/>
        </authorList>
    </citation>
    <scope>NUCLEOTIDE SEQUENCE [LARGE SCALE GENOMIC DNA]</scope>
</reference>
<proteinExistence type="predicted"/>
<sequence length="229" mass="25517">MAATTTITSTATITTTTTTGPNSFSCIWPTVFCKAGSCSQNWVYYTYSMAPAHDLILRMSSTPRVLFSVETMRSPSRKSSAIRKQLGIIMLAPSSLITAHFTEGGNKIVNSRIDKVKRDSPVESRAASSCCQVPGIQGHHCPGQSVSVNSEIPRRSLFRNTKRFLESSKKMLFLIPLDNMIELPIHARYRGKTHFPNTLPRRDVDKQGRNRRNWPNPSGKVKGDSEMIQ</sequence>
<name>A0A6H5HGA0_9HEMI</name>